<evidence type="ECO:0000313" key="2">
    <source>
        <dbReference type="EMBL" id="UGS38049.1"/>
    </source>
</evidence>
<keyword evidence="2" id="KW-0560">Oxidoreductase</keyword>
<evidence type="ECO:0000256" key="1">
    <source>
        <dbReference type="ARBA" id="ARBA00010617"/>
    </source>
</evidence>
<dbReference type="GO" id="GO:0005506">
    <property type="term" value="F:iron ion binding"/>
    <property type="evidence" value="ECO:0007669"/>
    <property type="project" value="InterPro"/>
</dbReference>
<proteinExistence type="inferred from homology"/>
<name>A0A9E6Y0W6_9ACTN</name>
<dbReference type="EMBL" id="CP087164">
    <property type="protein sequence ID" value="UGS38049.1"/>
    <property type="molecule type" value="Genomic_DNA"/>
</dbReference>
<dbReference type="GO" id="GO:0016705">
    <property type="term" value="F:oxidoreductase activity, acting on paired donors, with incorporation or reduction of molecular oxygen"/>
    <property type="evidence" value="ECO:0007669"/>
    <property type="project" value="InterPro"/>
</dbReference>
<dbReference type="PANTHER" id="PTHR46696:SF1">
    <property type="entry name" value="CYTOCHROME P450 YJIB-RELATED"/>
    <property type="match status" value="1"/>
</dbReference>
<dbReference type="InterPro" id="IPR036396">
    <property type="entry name" value="Cyt_P450_sf"/>
</dbReference>
<dbReference type="GO" id="GO:0004497">
    <property type="term" value="F:monooxygenase activity"/>
    <property type="evidence" value="ECO:0007669"/>
    <property type="project" value="InterPro"/>
</dbReference>
<organism evidence="2 3">
    <name type="scientific">Capillimicrobium parvum</name>
    <dbReference type="NCBI Taxonomy" id="2884022"/>
    <lineage>
        <taxon>Bacteria</taxon>
        <taxon>Bacillati</taxon>
        <taxon>Actinomycetota</taxon>
        <taxon>Thermoleophilia</taxon>
        <taxon>Solirubrobacterales</taxon>
        <taxon>Capillimicrobiaceae</taxon>
        <taxon>Capillimicrobium</taxon>
    </lineage>
</organism>
<dbReference type="KEGG" id="sbae:DSM104329_04471"/>
<comment type="similarity">
    <text evidence="1">Belongs to the cytochrome P450 family.</text>
</comment>
<dbReference type="EC" id="1.14.14.-" evidence="2"/>
<dbReference type="Gene3D" id="1.10.630.10">
    <property type="entry name" value="Cytochrome P450"/>
    <property type="match status" value="1"/>
</dbReference>
<dbReference type="Proteomes" id="UP001162834">
    <property type="component" value="Chromosome"/>
</dbReference>
<evidence type="ECO:0000313" key="3">
    <source>
        <dbReference type="Proteomes" id="UP001162834"/>
    </source>
</evidence>
<dbReference type="GO" id="GO:0020037">
    <property type="term" value="F:heme binding"/>
    <property type="evidence" value="ECO:0007669"/>
    <property type="project" value="InterPro"/>
</dbReference>
<dbReference type="PANTHER" id="PTHR46696">
    <property type="entry name" value="P450, PUTATIVE (EUROFUNG)-RELATED"/>
    <property type="match status" value="1"/>
</dbReference>
<keyword evidence="3" id="KW-1185">Reference proteome</keyword>
<protein>
    <submittedName>
        <fullName evidence="2">Aromatic O-demethylase, cytochrome P450 subunit</fullName>
        <ecNumber evidence="2">1.14.14.-</ecNumber>
    </submittedName>
</protein>
<gene>
    <name evidence="2" type="primary">gcoA_2</name>
    <name evidence="2" type="ORF">DSM104329_04471</name>
</gene>
<reference evidence="2" key="1">
    <citation type="journal article" date="2022" name="Int. J. Syst. Evol. Microbiol.">
        <title>Pseudomonas aegrilactucae sp. nov. and Pseudomonas morbosilactucae sp. nov., pathogens causing bacterial rot of lettuce in Japan.</title>
        <authorList>
            <person name="Sawada H."/>
            <person name="Fujikawa T."/>
            <person name="Satou M."/>
        </authorList>
    </citation>
    <scope>NUCLEOTIDE SEQUENCE</scope>
    <source>
        <strain evidence="2">0166_1</strain>
    </source>
</reference>
<dbReference type="AlphaFoldDB" id="A0A9E6Y0W6"/>
<accession>A0A9E6Y0W6</accession>
<dbReference type="SUPFAM" id="SSF48264">
    <property type="entry name" value="Cytochrome P450"/>
    <property type="match status" value="1"/>
</dbReference>
<sequence length="231" mass="25559">MSTTAEQGFGESITVEMLDADPYPLYARMRAEQPVCWVPAVGLWFVTRWDDVQYVNAHPELFTADVSASPLRRALGENVLTVDGVLHKRLRAPLEAALRPKLVDTWAPQLVRDVAEPLLQRMAPRGRADVMAEFLEPVSVLSLGRVLGLGDLDADTLRRWFFALATGGANHERDPAKYAISDAASREIDERLGPICDRLEREPDGSLLAGMLRDVSRAHCARARRSSPTSS</sequence>
<dbReference type="RefSeq" id="WP_259312081.1">
    <property type="nucleotide sequence ID" value="NZ_CP087164.1"/>
</dbReference>